<dbReference type="InterPro" id="IPR019253">
    <property type="entry name" value="DUF2244_TM"/>
</dbReference>
<evidence type="ECO:0000256" key="2">
    <source>
        <dbReference type="SAM" id="Phobius"/>
    </source>
</evidence>
<reference evidence="3 4" key="1">
    <citation type="submission" date="2019-03" db="EMBL/GenBank/DDBJ databases">
        <title>Jiella endophytica sp. nov., a novel endophytic bacterium isolated from root of Ficus microcarpa Linn. f.</title>
        <authorList>
            <person name="Tuo L."/>
        </authorList>
    </citation>
    <scope>NUCLEOTIDE SEQUENCE [LARGE SCALE GENOMIC DNA]</scope>
    <source>
        <strain evidence="3 4">CBS5Q-3</strain>
    </source>
</reference>
<dbReference type="PIRSF" id="PIRSF032162">
    <property type="entry name" value="UCP032162_imp"/>
    <property type="match status" value="1"/>
</dbReference>
<gene>
    <name evidence="3" type="ORF">E3C22_19885</name>
</gene>
<feature type="region of interest" description="Disordered" evidence="1">
    <location>
        <begin position="1"/>
        <end position="23"/>
    </location>
</feature>
<keyword evidence="2" id="KW-0812">Transmembrane</keyword>
<dbReference type="AlphaFoldDB" id="A0A4Y8RCX7"/>
<evidence type="ECO:0000256" key="1">
    <source>
        <dbReference type="SAM" id="MobiDB-lite"/>
    </source>
</evidence>
<evidence type="ECO:0000313" key="3">
    <source>
        <dbReference type="EMBL" id="TFF19919.1"/>
    </source>
</evidence>
<evidence type="ECO:0000313" key="4">
    <source>
        <dbReference type="Proteomes" id="UP000298179"/>
    </source>
</evidence>
<feature type="transmembrane region" description="Helical" evidence="2">
    <location>
        <begin position="44"/>
        <end position="63"/>
    </location>
</feature>
<sequence>MDDNRDHDAAGPEPLRPCRASASPNADRPIFQALLTPYRSLGRLGFTVMMSFFCLVSLVTGVLFLLNGAWPVVGFFGLDVLILWWAFSASYRSAKAREEVLVTRTDCAIRKTSPKGDVREAHHNPFFARFQVNRHDEIGITRMSVDSRDVSTEIGSFLNPDDKDSFAEAFQKALLTAKQR</sequence>
<keyword evidence="2" id="KW-0472">Membrane</keyword>
<dbReference type="Proteomes" id="UP000298179">
    <property type="component" value="Unassembled WGS sequence"/>
</dbReference>
<keyword evidence="2" id="KW-1133">Transmembrane helix</keyword>
<feature type="transmembrane region" description="Helical" evidence="2">
    <location>
        <begin position="69"/>
        <end position="87"/>
    </location>
</feature>
<dbReference type="InterPro" id="IPR016990">
    <property type="entry name" value="UCP032162_TM"/>
</dbReference>
<proteinExistence type="predicted"/>
<protein>
    <submittedName>
        <fullName evidence="3">DUF2244 domain-containing protein</fullName>
    </submittedName>
</protein>
<feature type="compositionally biased region" description="Basic and acidic residues" evidence="1">
    <location>
        <begin position="1"/>
        <end position="10"/>
    </location>
</feature>
<accession>A0A4Y8RCX7</accession>
<dbReference type="Pfam" id="PF10003">
    <property type="entry name" value="DUF2244"/>
    <property type="match status" value="1"/>
</dbReference>
<keyword evidence="4" id="KW-1185">Reference proteome</keyword>
<dbReference type="EMBL" id="SOZD01000006">
    <property type="protein sequence ID" value="TFF19919.1"/>
    <property type="molecule type" value="Genomic_DNA"/>
</dbReference>
<name>A0A4Y8RCX7_9HYPH</name>
<dbReference type="RefSeq" id="WP_134763600.1">
    <property type="nucleotide sequence ID" value="NZ_SOZD01000006.1"/>
</dbReference>
<dbReference type="OrthoDB" id="9808190at2"/>
<comment type="caution">
    <text evidence="3">The sequence shown here is derived from an EMBL/GenBank/DDBJ whole genome shotgun (WGS) entry which is preliminary data.</text>
</comment>
<organism evidence="3 4">
    <name type="scientific">Jiella endophytica</name>
    <dbReference type="NCBI Taxonomy" id="2558362"/>
    <lineage>
        <taxon>Bacteria</taxon>
        <taxon>Pseudomonadati</taxon>
        <taxon>Pseudomonadota</taxon>
        <taxon>Alphaproteobacteria</taxon>
        <taxon>Hyphomicrobiales</taxon>
        <taxon>Aurantimonadaceae</taxon>
        <taxon>Jiella</taxon>
    </lineage>
</organism>